<accession>A0A919F4Z4</accession>
<reference evidence="1" key="2">
    <citation type="submission" date="2020-09" db="EMBL/GenBank/DDBJ databases">
        <authorList>
            <person name="Sun Q."/>
            <person name="Ohkuma M."/>
        </authorList>
    </citation>
    <scope>NUCLEOTIDE SEQUENCE</scope>
    <source>
        <strain evidence="1">JCM 13306</strain>
    </source>
</reference>
<evidence type="ECO:0000313" key="2">
    <source>
        <dbReference type="Proteomes" id="UP000623958"/>
    </source>
</evidence>
<dbReference type="InterPro" id="IPR021333">
    <property type="entry name" value="DUF2946"/>
</dbReference>
<protein>
    <recommendedName>
        <fullName evidence="3">DUF2946 domain-containing protein</fullName>
    </recommendedName>
</protein>
<dbReference type="EMBL" id="BNBA01000002">
    <property type="protein sequence ID" value="GHH47782.1"/>
    <property type="molecule type" value="Genomic_DNA"/>
</dbReference>
<keyword evidence="2" id="KW-1185">Reference proteome</keyword>
<proteinExistence type="predicted"/>
<comment type="caution">
    <text evidence="1">The sequence shown here is derived from an EMBL/GenBank/DDBJ whole genome shotgun (WGS) entry which is preliminary data.</text>
</comment>
<sequence>MIRSRPFLAAMHRLAFVATLLMVCAPLVSRWLQAAPPDPQALCTTEGLRVAALASSAMAGAHAGYAMATTAGEAHGDGHASDDGSGHAEHGFACDYCVLAARLLPWLAVALLVLPLLRAMAPGLRFAAIAPASTYWPAAVPRGPPLRA</sequence>
<reference evidence="1" key="1">
    <citation type="journal article" date="2014" name="Int. J. Syst. Evol. Microbiol.">
        <title>Complete genome sequence of Corynebacterium casei LMG S-19264T (=DSM 44701T), isolated from a smear-ripened cheese.</title>
        <authorList>
            <consortium name="US DOE Joint Genome Institute (JGI-PGF)"/>
            <person name="Walter F."/>
            <person name="Albersmeier A."/>
            <person name="Kalinowski J."/>
            <person name="Ruckert C."/>
        </authorList>
    </citation>
    <scope>NUCLEOTIDE SEQUENCE</scope>
    <source>
        <strain evidence="1">JCM 13306</strain>
    </source>
</reference>
<dbReference type="Proteomes" id="UP000623958">
    <property type="component" value="Unassembled WGS sequence"/>
</dbReference>
<evidence type="ECO:0008006" key="3">
    <source>
        <dbReference type="Google" id="ProtNLM"/>
    </source>
</evidence>
<dbReference type="Pfam" id="PF11162">
    <property type="entry name" value="DUF2946"/>
    <property type="match status" value="1"/>
</dbReference>
<evidence type="ECO:0000313" key="1">
    <source>
        <dbReference type="EMBL" id="GHH47782.1"/>
    </source>
</evidence>
<name>A0A919F4Z4_9XANT</name>
<gene>
    <name evidence="1" type="ORF">GCM10009090_04750</name>
</gene>
<dbReference type="AlphaFoldDB" id="A0A919F4Z4"/>
<organism evidence="1 2">
    <name type="scientific">Xanthomonas boreopolis</name>
    <dbReference type="NCBI Taxonomy" id="86183"/>
    <lineage>
        <taxon>Bacteria</taxon>
        <taxon>Pseudomonadati</taxon>
        <taxon>Pseudomonadota</taxon>
        <taxon>Gammaproteobacteria</taxon>
        <taxon>Lysobacterales</taxon>
        <taxon>Lysobacteraceae</taxon>
        <taxon>Xanthomonas</taxon>
    </lineage>
</organism>
<dbReference type="RefSeq" id="WP_434028477.1">
    <property type="nucleotide sequence ID" value="NZ_BNBA01000002.1"/>
</dbReference>